<keyword evidence="6" id="KW-1185">Reference proteome</keyword>
<reference evidence="5 6" key="1">
    <citation type="submission" date="2022-06" db="EMBL/GenBank/DDBJ databases">
        <title>Mesorhizobium sp. strain RP14 Genome sequencing and assembly.</title>
        <authorList>
            <person name="Kim I."/>
        </authorList>
    </citation>
    <scope>NUCLEOTIDE SEQUENCE [LARGE SCALE GENOMIC DNA]</scope>
    <source>
        <strain evidence="6">RP14(2022)</strain>
    </source>
</reference>
<proteinExistence type="inferred from homology"/>
<keyword evidence="3" id="KW-0274">FAD</keyword>
<evidence type="ECO:0000256" key="1">
    <source>
        <dbReference type="ARBA" id="ARBA00008000"/>
    </source>
</evidence>
<evidence type="ECO:0000259" key="4">
    <source>
        <dbReference type="PROSITE" id="PS51387"/>
    </source>
</evidence>
<dbReference type="Gene3D" id="1.10.45.10">
    <property type="entry name" value="Vanillyl-alcohol Oxidase, Chain A, domain 4"/>
    <property type="match status" value="1"/>
</dbReference>
<dbReference type="Gene3D" id="3.30.70.2740">
    <property type="match status" value="1"/>
</dbReference>
<keyword evidence="2" id="KW-0285">Flavoprotein</keyword>
<feature type="domain" description="FAD-binding PCMH-type" evidence="4">
    <location>
        <begin position="27"/>
        <end position="208"/>
    </location>
</feature>
<dbReference type="InterPro" id="IPR004113">
    <property type="entry name" value="FAD-bd_oxidored_4_C"/>
</dbReference>
<gene>
    <name evidence="5" type="ORF">NGM99_20640</name>
</gene>
<sequence>MDRLGGAGFLTDNRDTAPFTRDWLNNYGAPPLGVARPASTEDVAATVGIAQTHGLVVVPQGGNTGLNGGSVLGDGQQGIVLSLGRMNRILSIDTLGLTATVEAGVALGTLHEVLADQGLGFPLHLGSEGSAQIGGLVATNAGGSHAFRFGMMGDLVLGLEVVLSDGRVWNGLRSLVKDNAGYSLRRLFCGAEGTLGIVTKAVLRLRPAERARATALLALESLEDALEVGQRVRGDAGETLAALEFFPEAGLALALKHIPELRRPFETPYPFYLLAELATSVEAAPVDAVLETCLGHALEAGSVGDALIASNGTQRTAFWRLREEMPEGQRLEGPQLKHDVSVPVSSLPAFVAEAITAVNAVLPGVCVNPFGHLLDGNVHFNLSPPQGCSGFEGLEKGLTEAVYEATTRHQGSIAAEHGLGQAKVDLADRFRPTVERELMTRIKLALDPDGRLNRGKVVRA</sequence>
<comment type="caution">
    <text evidence="5">The sequence shown here is derived from an EMBL/GenBank/DDBJ whole genome shotgun (WGS) entry which is preliminary data.</text>
</comment>
<dbReference type="InterPro" id="IPR016171">
    <property type="entry name" value="Vanillyl_alc_oxidase_C-sub2"/>
</dbReference>
<evidence type="ECO:0000313" key="6">
    <source>
        <dbReference type="Proteomes" id="UP001205906"/>
    </source>
</evidence>
<accession>A0ABT1CBK3</accession>
<dbReference type="InterPro" id="IPR051264">
    <property type="entry name" value="FAD-oxidored/transferase_4"/>
</dbReference>
<dbReference type="InterPro" id="IPR016169">
    <property type="entry name" value="FAD-bd_PCMH_sub2"/>
</dbReference>
<evidence type="ECO:0000256" key="3">
    <source>
        <dbReference type="ARBA" id="ARBA00022827"/>
    </source>
</evidence>
<dbReference type="InterPro" id="IPR016164">
    <property type="entry name" value="FAD-linked_Oxase-like_C"/>
</dbReference>
<organism evidence="5 6">
    <name type="scientific">Mesorhizobium liriopis</name>
    <dbReference type="NCBI Taxonomy" id="2953882"/>
    <lineage>
        <taxon>Bacteria</taxon>
        <taxon>Pseudomonadati</taxon>
        <taxon>Pseudomonadota</taxon>
        <taxon>Alphaproteobacteria</taxon>
        <taxon>Hyphomicrobiales</taxon>
        <taxon>Phyllobacteriaceae</taxon>
        <taxon>Mesorhizobium</taxon>
    </lineage>
</organism>
<dbReference type="InterPro" id="IPR006094">
    <property type="entry name" value="Oxid_FAD_bind_N"/>
</dbReference>
<dbReference type="SUPFAM" id="SSF56176">
    <property type="entry name" value="FAD-binding/transporter-associated domain-like"/>
    <property type="match status" value="1"/>
</dbReference>
<dbReference type="Gene3D" id="3.30.43.10">
    <property type="entry name" value="Uridine Diphospho-n-acetylenolpyruvylglucosamine Reductase, domain 2"/>
    <property type="match status" value="1"/>
</dbReference>
<dbReference type="SUPFAM" id="SSF55103">
    <property type="entry name" value="FAD-linked oxidases, C-terminal domain"/>
    <property type="match status" value="1"/>
</dbReference>
<dbReference type="Pfam" id="PF02913">
    <property type="entry name" value="FAD-oxidase_C"/>
    <property type="match status" value="1"/>
</dbReference>
<dbReference type="Proteomes" id="UP001205906">
    <property type="component" value="Unassembled WGS sequence"/>
</dbReference>
<dbReference type="InterPro" id="IPR036318">
    <property type="entry name" value="FAD-bd_PCMH-like_sf"/>
</dbReference>
<evidence type="ECO:0000256" key="2">
    <source>
        <dbReference type="ARBA" id="ARBA00022630"/>
    </source>
</evidence>
<protein>
    <submittedName>
        <fullName evidence="5">FAD-binding oxidoreductase</fullName>
    </submittedName>
</protein>
<dbReference type="InterPro" id="IPR016167">
    <property type="entry name" value="FAD-bd_PCMH_sub1"/>
</dbReference>
<dbReference type="PROSITE" id="PS51387">
    <property type="entry name" value="FAD_PCMH"/>
    <property type="match status" value="1"/>
</dbReference>
<comment type="similarity">
    <text evidence="1">Belongs to the FAD-binding oxidoreductase/transferase type 4 family.</text>
</comment>
<dbReference type="Gene3D" id="3.30.465.10">
    <property type="match status" value="1"/>
</dbReference>
<dbReference type="Pfam" id="PF01565">
    <property type="entry name" value="FAD_binding_4"/>
    <property type="match status" value="1"/>
</dbReference>
<dbReference type="Gene3D" id="3.30.70.2190">
    <property type="match status" value="1"/>
</dbReference>
<dbReference type="EMBL" id="JAMXQS010000011">
    <property type="protein sequence ID" value="MCO6052199.1"/>
    <property type="molecule type" value="Genomic_DNA"/>
</dbReference>
<dbReference type="PANTHER" id="PTHR43716">
    <property type="entry name" value="D-2-HYDROXYGLUTARATE DEHYDROGENASE, MITOCHONDRIAL"/>
    <property type="match status" value="1"/>
</dbReference>
<dbReference type="InterPro" id="IPR016166">
    <property type="entry name" value="FAD-bd_PCMH"/>
</dbReference>
<evidence type="ECO:0000313" key="5">
    <source>
        <dbReference type="EMBL" id="MCO6052199.1"/>
    </source>
</evidence>
<dbReference type="PANTHER" id="PTHR43716:SF2">
    <property type="entry name" value="BLL6224 PROTEIN"/>
    <property type="match status" value="1"/>
</dbReference>
<name>A0ABT1CBK3_9HYPH</name>